<keyword evidence="2" id="KW-0121">Carboxypeptidase</keyword>
<dbReference type="Proteomes" id="UP000675747">
    <property type="component" value="Unassembled WGS sequence"/>
</dbReference>
<proteinExistence type="predicted"/>
<reference evidence="2" key="2">
    <citation type="submission" date="2021-04" db="EMBL/GenBank/DDBJ databases">
        <authorList>
            <person name="Karlyshev A.V."/>
        </authorList>
    </citation>
    <scope>NUCLEOTIDE SEQUENCE</scope>
    <source>
        <strain evidence="2">LMG 29479</strain>
    </source>
</reference>
<dbReference type="InterPro" id="IPR052179">
    <property type="entry name" value="DD-CPase-like"/>
</dbReference>
<keyword evidence="2" id="KW-0378">Hydrolase</keyword>
<dbReference type="GO" id="GO:0004180">
    <property type="term" value="F:carboxypeptidase activity"/>
    <property type="evidence" value="ECO:0007669"/>
    <property type="project" value="UniProtKB-KW"/>
</dbReference>
<dbReference type="SUPFAM" id="SSF55166">
    <property type="entry name" value="Hedgehog/DD-peptidase"/>
    <property type="match status" value="1"/>
</dbReference>
<comment type="caution">
    <text evidence="2">The sequence shown here is derived from an EMBL/GenBank/DDBJ whole genome shotgun (WGS) entry which is preliminary data.</text>
</comment>
<dbReference type="GO" id="GO:0006508">
    <property type="term" value="P:proteolysis"/>
    <property type="evidence" value="ECO:0007669"/>
    <property type="project" value="InterPro"/>
</dbReference>
<dbReference type="Pfam" id="PF02557">
    <property type="entry name" value="VanY"/>
    <property type="match status" value="1"/>
</dbReference>
<dbReference type="EMBL" id="JAGQFT020000002">
    <property type="protein sequence ID" value="MBS7456423.1"/>
    <property type="molecule type" value="Genomic_DNA"/>
</dbReference>
<dbReference type="CDD" id="cd14852">
    <property type="entry name" value="LD-carboxypeptidase"/>
    <property type="match status" value="1"/>
</dbReference>
<feature type="domain" description="D-alanyl-D-alanine carboxypeptidase-like core" evidence="1">
    <location>
        <begin position="135"/>
        <end position="257"/>
    </location>
</feature>
<evidence type="ECO:0000313" key="4">
    <source>
        <dbReference type="Proteomes" id="UP000675747"/>
    </source>
</evidence>
<dbReference type="PANTHER" id="PTHR34385">
    <property type="entry name" value="D-ALANYL-D-ALANINE CARBOXYPEPTIDASE"/>
    <property type="match status" value="1"/>
</dbReference>
<dbReference type="InterPro" id="IPR058193">
    <property type="entry name" value="VanY/YodJ_core_dom"/>
</dbReference>
<dbReference type="InterPro" id="IPR009045">
    <property type="entry name" value="Zn_M74/Hedgehog-like"/>
</dbReference>
<name>A0A8J8AWG4_9GAMM</name>
<evidence type="ECO:0000259" key="1">
    <source>
        <dbReference type="Pfam" id="PF02557"/>
    </source>
</evidence>
<keyword evidence="4" id="KW-1185">Reference proteome</keyword>
<gene>
    <name evidence="3" type="ORF">KB893_004635</name>
    <name evidence="2" type="ORF">KB893_01895</name>
</gene>
<dbReference type="Gene3D" id="3.30.1380.10">
    <property type="match status" value="1"/>
</dbReference>
<organism evidence="2">
    <name type="scientific">Coralloluteibacterium stylophorae</name>
    <dbReference type="NCBI Taxonomy" id="1776034"/>
    <lineage>
        <taxon>Bacteria</taxon>
        <taxon>Pseudomonadati</taxon>
        <taxon>Pseudomonadota</taxon>
        <taxon>Gammaproteobacteria</taxon>
        <taxon>Lysobacterales</taxon>
        <taxon>Lysobacteraceae</taxon>
        <taxon>Coralloluteibacterium</taxon>
    </lineage>
</organism>
<reference evidence="3 4" key="1">
    <citation type="journal article" date="2021" name="Microbiol. Resour. Announc.">
        <title>Draft Genome Sequence of Coralloluteibacterium stylophorae LMG 29479T.</title>
        <authorList>
            <person name="Karlyshev A.V."/>
            <person name="Kudryashova E.B."/>
            <person name="Ariskina E.V."/>
            <person name="Conroy A.P."/>
            <person name="Abidueva E.Y."/>
        </authorList>
    </citation>
    <scope>NUCLEOTIDE SEQUENCE [LARGE SCALE GENOMIC DNA]</scope>
    <source>
        <strain evidence="3 4">LMG 29479</strain>
    </source>
</reference>
<dbReference type="EMBL" id="JAGQFT010000006">
    <property type="protein sequence ID" value="MBR0561277.1"/>
    <property type="molecule type" value="Genomic_DNA"/>
</dbReference>
<accession>A0A8J8AWG4</accession>
<keyword evidence="2" id="KW-0645">Protease</keyword>
<dbReference type="InterPro" id="IPR003709">
    <property type="entry name" value="VanY-like_core_dom"/>
</dbReference>
<protein>
    <submittedName>
        <fullName evidence="2">D-alanyl-D-alanine carboxypeptidase family protein</fullName>
    </submittedName>
</protein>
<dbReference type="PANTHER" id="PTHR34385:SF1">
    <property type="entry name" value="PEPTIDOGLYCAN L-ALANYL-D-GLUTAMATE ENDOPEPTIDASE CWLK"/>
    <property type="match status" value="1"/>
</dbReference>
<dbReference type="AlphaFoldDB" id="A0A8J8AWG4"/>
<evidence type="ECO:0000313" key="2">
    <source>
        <dbReference type="EMBL" id="MBR0561277.1"/>
    </source>
</evidence>
<evidence type="ECO:0000313" key="3">
    <source>
        <dbReference type="EMBL" id="MBS7456423.1"/>
    </source>
</evidence>
<sequence length="282" mass="30997">MRRDAWQLINFERFEAIPAALARPRGSATARILARSEWLLRRKSDGRFLAAVGPARALVPLDPAGRRLLRTLRQLLPALRGRRPADTLPLVSMHAALAELAVPPDYGTQRGLALVAEPRGLAFAGVDRYRRPLWLTPGAARGWRRLQAAARADGVHLDAISGYRSHAYQLGIFRRKLARGQTVAEILAVNAAPGYSEHHGGDALDIGTRGEPPAEESFERTAAFAWLARRAGEFGFTMSYPRDNPHGIVYEPWHWRHRDTAAPRRAFSVAAATPPPAPASPA</sequence>